<dbReference type="EnsemblPlants" id="Ma10_t26410.3">
    <property type="protein sequence ID" value="Ma10_p26410.3"/>
    <property type="gene ID" value="Ma10_g26410"/>
</dbReference>
<evidence type="ECO:0000313" key="4">
    <source>
        <dbReference type="Proteomes" id="UP000012960"/>
    </source>
</evidence>
<accession>A0A804L0L5</accession>
<name>A0A804L0L5_MUSAM</name>
<dbReference type="Proteomes" id="UP000012960">
    <property type="component" value="Unplaced"/>
</dbReference>
<dbReference type="PANTHER" id="PTHR34180:SF1">
    <property type="entry name" value="BETA-ALANYL-DOPAMINE_CARCININE HYDROLASE"/>
    <property type="match status" value="1"/>
</dbReference>
<protein>
    <submittedName>
        <fullName evidence="2">(wild Malaysian banana) hypothetical protein</fullName>
    </submittedName>
</protein>
<organism evidence="3 4">
    <name type="scientific">Musa acuminata subsp. malaccensis</name>
    <name type="common">Wild banana</name>
    <name type="synonym">Musa malaccensis</name>
    <dbReference type="NCBI Taxonomy" id="214687"/>
    <lineage>
        <taxon>Eukaryota</taxon>
        <taxon>Viridiplantae</taxon>
        <taxon>Streptophyta</taxon>
        <taxon>Embryophyta</taxon>
        <taxon>Tracheophyta</taxon>
        <taxon>Spermatophyta</taxon>
        <taxon>Magnoliopsida</taxon>
        <taxon>Liliopsida</taxon>
        <taxon>Zingiberales</taxon>
        <taxon>Musaceae</taxon>
        <taxon>Musa</taxon>
    </lineage>
</organism>
<dbReference type="InParanoid" id="A0A804L0L5"/>
<dbReference type="InterPro" id="IPR047794">
    <property type="entry name" value="C45_proenzyme-like"/>
</dbReference>
<evidence type="ECO:0000313" key="3">
    <source>
        <dbReference type="EnsemblPlants" id="Ma10_p26410.3"/>
    </source>
</evidence>
<dbReference type="EMBL" id="HG996476">
    <property type="protein sequence ID" value="CAG1854659.1"/>
    <property type="molecule type" value="Genomic_DNA"/>
</dbReference>
<sequence length="393" mass="43145">MEMDSSSKAAALELFDVGPCEEPFRLGYLVGRKFSSMIQSRAAADLVLQRQLLPFARTPQAEPLIQAICSANRQRFPAHWEELLGTAEGSGVPVLHIILLNFRKEILPFIPKEETTPQKEAAADDDDDDDDCSDVLVVNDSMAIAAHNEDANTALLGHTYLVRARLPNGASFTAYTYAGELPSCAFGFNSNGIVRSTTFLSLLCMSCCGHKMTTNMSQAFTLNSVPPRLEEIIAGGIGRNLISRDLLEATSLEDSLDRICSCNTAVGHSYNLVDVISRRILNVETASKNRFSIHEVGKTPFFHANMYLHLQVEQVQDENSISRQRRAAQLSAESKSAVLSILGDSADEKYPIYMTGPTLYTLCTALIDVDERTVSILQCNPKKGDVSYVLPIC</sequence>
<evidence type="ECO:0000313" key="2">
    <source>
        <dbReference type="EMBL" id="CAG1854659.1"/>
    </source>
</evidence>
<dbReference type="AlphaFoldDB" id="A0A804L0L5"/>
<dbReference type="NCBIfam" id="NF040521">
    <property type="entry name" value="C45_proenzyme"/>
    <property type="match status" value="1"/>
</dbReference>
<evidence type="ECO:0000259" key="1">
    <source>
        <dbReference type="Pfam" id="PF03417"/>
    </source>
</evidence>
<dbReference type="PANTHER" id="PTHR34180">
    <property type="entry name" value="PEPTIDASE C45"/>
    <property type="match status" value="1"/>
</dbReference>
<dbReference type="Gramene" id="Ma10_t26410.3">
    <property type="protein sequence ID" value="Ma10_p26410.3"/>
    <property type="gene ID" value="Ma10_g26410"/>
</dbReference>
<dbReference type="Pfam" id="PF03417">
    <property type="entry name" value="AAT"/>
    <property type="match status" value="1"/>
</dbReference>
<dbReference type="Gene3D" id="3.60.60.10">
    <property type="entry name" value="Penicillin V Acylase, Chain A"/>
    <property type="match status" value="1"/>
</dbReference>
<dbReference type="InterPro" id="IPR005079">
    <property type="entry name" value="Peptidase_C45_hydrolase"/>
</dbReference>
<keyword evidence="4" id="KW-1185">Reference proteome</keyword>
<dbReference type="InterPro" id="IPR047801">
    <property type="entry name" value="Peptidase_C45"/>
</dbReference>
<proteinExistence type="predicted"/>
<gene>
    <name evidence="2" type="ORF">GSMUA_328850.1</name>
</gene>
<reference evidence="3" key="2">
    <citation type="submission" date="2021-05" db="UniProtKB">
        <authorList>
            <consortium name="EnsemblPlants"/>
        </authorList>
    </citation>
    <scope>IDENTIFICATION</scope>
    <source>
        <strain evidence="3">subsp. malaccensis</strain>
    </source>
</reference>
<reference evidence="2" key="1">
    <citation type="submission" date="2021-03" db="EMBL/GenBank/DDBJ databases">
        <authorList>
            <consortium name="Genoscope - CEA"/>
            <person name="William W."/>
        </authorList>
    </citation>
    <scope>NUCLEOTIDE SEQUENCE</scope>
    <source>
        <strain evidence="2">Doubled-haploid Pahang</strain>
    </source>
</reference>
<feature type="domain" description="Peptidase C45 hydrolase" evidence="1">
    <location>
        <begin position="140"/>
        <end position="382"/>
    </location>
</feature>
<dbReference type="OMA" id="DKYPIYM"/>